<dbReference type="AlphaFoldDB" id="A0AB39RQQ8"/>
<dbReference type="RefSeq" id="WP_369250974.1">
    <property type="nucleotide sequence ID" value="NZ_CP163443.1"/>
</dbReference>
<evidence type="ECO:0000313" key="1">
    <source>
        <dbReference type="EMBL" id="XDQ57913.1"/>
    </source>
</evidence>
<gene>
    <name evidence="1" type="ORF">AB5J53_42825</name>
</gene>
<name>A0AB39RQQ8_9ACTN</name>
<dbReference type="EMBL" id="CP163443">
    <property type="protein sequence ID" value="XDQ57913.1"/>
    <property type="molecule type" value="Genomic_DNA"/>
</dbReference>
<organism evidence="1">
    <name type="scientific">Streptomyces sp. R41</name>
    <dbReference type="NCBI Taxonomy" id="3238632"/>
    <lineage>
        <taxon>Bacteria</taxon>
        <taxon>Bacillati</taxon>
        <taxon>Actinomycetota</taxon>
        <taxon>Actinomycetes</taxon>
        <taxon>Kitasatosporales</taxon>
        <taxon>Streptomycetaceae</taxon>
        <taxon>Streptomyces</taxon>
    </lineage>
</organism>
<reference evidence="1" key="1">
    <citation type="submission" date="2024-07" db="EMBL/GenBank/DDBJ databases">
        <authorList>
            <person name="Yu S.T."/>
        </authorList>
    </citation>
    <scope>NUCLEOTIDE SEQUENCE</scope>
    <source>
        <strain evidence="1">R41</strain>
    </source>
</reference>
<sequence length="42" mass="4383">MAVDDLDKAIADYNKAVLNGDTDPDASKINDAADALKNVCTS</sequence>
<proteinExistence type="predicted"/>
<accession>A0AB39RQQ8</accession>
<protein>
    <submittedName>
        <fullName evidence="1">Uncharacterized protein</fullName>
    </submittedName>
</protein>